<dbReference type="PANTHER" id="PTHR12335">
    <property type="entry name" value="TIPE PROTEIN TEMPERATURE-INDUCED PARALYTIC E"/>
    <property type="match status" value="1"/>
</dbReference>
<dbReference type="GO" id="GO:0017080">
    <property type="term" value="F:sodium channel regulator activity"/>
    <property type="evidence" value="ECO:0007669"/>
    <property type="project" value="TreeGrafter"/>
</dbReference>
<dbReference type="GO" id="GO:0005886">
    <property type="term" value="C:plasma membrane"/>
    <property type="evidence" value="ECO:0007669"/>
    <property type="project" value="TreeGrafter"/>
</dbReference>
<dbReference type="EMBL" id="JAVRBK010000009">
    <property type="protein sequence ID" value="KAK5639077.1"/>
    <property type="molecule type" value="Genomic_DNA"/>
</dbReference>
<evidence type="ECO:0000256" key="2">
    <source>
        <dbReference type="SAM" id="Phobius"/>
    </source>
</evidence>
<feature type="region of interest" description="Disordered" evidence="1">
    <location>
        <begin position="445"/>
        <end position="466"/>
    </location>
</feature>
<dbReference type="Pfam" id="PF16972">
    <property type="entry name" value="TipE"/>
    <property type="match status" value="1"/>
</dbReference>
<dbReference type="GO" id="GO:0002028">
    <property type="term" value="P:regulation of sodium ion transport"/>
    <property type="evidence" value="ECO:0007669"/>
    <property type="project" value="TreeGrafter"/>
</dbReference>
<sequence length="466" mass="52388">MGRRNKCKPRLIPQQDKRICGSICFCQLMVVISCVSLIYLTVAIYIPAYRTFNSGFELTPVMCQTINTSMLNNCSWASCGEWCLTKTSGFCPQIHVTTRQNGTTLQLLSCTNISSVSCPEVDPGTLKIYNCNNGSECSTLTGFFNCSKGHCSNVSSGYLCHYKADGVIIDSDKDNIKLNGFFECKDSRCTKVKRAFSCDRFCDEINTTAINVYIYVDETLHLANCKEAVATTATIGKEDGYPIEPTTVWKQTSEDDVVMISCFSMVVDGETLNLTDCINGTIFNYTDIPKPTVNFTTFWTLSEKYQGYIDVTQKFLPMQSNITIYNSSYLYINLDGCVNTLRGECKDFLHTHGRDGRNQTASSRFPCFYRKNDSSMVLARHDLNKTWHDLVIALSVPSAVFIISFISLCTIMQTVKVGDDTKMRCKYCMGRNECEQSEVMITNSKYEMSSPDEPLRKDETPLIRSS</sequence>
<accession>A0AAN7ZD26</accession>
<dbReference type="Proteomes" id="UP001329430">
    <property type="component" value="Chromosome 9"/>
</dbReference>
<keyword evidence="2" id="KW-1133">Transmembrane helix</keyword>
<reference evidence="3 4" key="1">
    <citation type="journal article" date="2024" name="Insects">
        <title>An Improved Chromosome-Level Genome Assembly of the Firefly Pyrocoelia pectoralis.</title>
        <authorList>
            <person name="Fu X."/>
            <person name="Meyer-Rochow V.B."/>
            <person name="Ballantyne L."/>
            <person name="Zhu X."/>
        </authorList>
    </citation>
    <scope>NUCLEOTIDE SEQUENCE [LARGE SCALE GENOMIC DNA]</scope>
    <source>
        <strain evidence="3">XCY_ONT2</strain>
    </source>
</reference>
<dbReference type="AlphaFoldDB" id="A0AAN7ZD26"/>
<feature type="transmembrane region" description="Helical" evidence="2">
    <location>
        <begin position="390"/>
        <end position="415"/>
    </location>
</feature>
<feature type="compositionally biased region" description="Basic and acidic residues" evidence="1">
    <location>
        <begin position="453"/>
        <end position="466"/>
    </location>
</feature>
<feature type="transmembrane region" description="Helical" evidence="2">
    <location>
        <begin position="21"/>
        <end position="46"/>
    </location>
</feature>
<gene>
    <name evidence="3" type="ORF">RI129_011569</name>
</gene>
<dbReference type="PANTHER" id="PTHR12335:SF3">
    <property type="entry name" value="IP11896P"/>
    <property type="match status" value="1"/>
</dbReference>
<comment type="caution">
    <text evidence="3">The sequence shown here is derived from an EMBL/GenBank/DDBJ whole genome shotgun (WGS) entry which is preliminary data.</text>
</comment>
<keyword evidence="2" id="KW-0812">Transmembrane</keyword>
<keyword evidence="2" id="KW-0472">Membrane</keyword>
<keyword evidence="4" id="KW-1185">Reference proteome</keyword>
<proteinExistence type="predicted"/>
<dbReference type="PROSITE" id="PS51257">
    <property type="entry name" value="PROKAR_LIPOPROTEIN"/>
    <property type="match status" value="1"/>
</dbReference>
<name>A0AAN7ZD26_9COLE</name>
<evidence type="ECO:0000256" key="1">
    <source>
        <dbReference type="SAM" id="MobiDB-lite"/>
    </source>
</evidence>
<dbReference type="InterPro" id="IPR031578">
    <property type="entry name" value="TipE"/>
</dbReference>
<evidence type="ECO:0000313" key="4">
    <source>
        <dbReference type="Proteomes" id="UP001329430"/>
    </source>
</evidence>
<organism evidence="3 4">
    <name type="scientific">Pyrocoelia pectoralis</name>
    <dbReference type="NCBI Taxonomy" id="417401"/>
    <lineage>
        <taxon>Eukaryota</taxon>
        <taxon>Metazoa</taxon>
        <taxon>Ecdysozoa</taxon>
        <taxon>Arthropoda</taxon>
        <taxon>Hexapoda</taxon>
        <taxon>Insecta</taxon>
        <taxon>Pterygota</taxon>
        <taxon>Neoptera</taxon>
        <taxon>Endopterygota</taxon>
        <taxon>Coleoptera</taxon>
        <taxon>Polyphaga</taxon>
        <taxon>Elateriformia</taxon>
        <taxon>Elateroidea</taxon>
        <taxon>Lampyridae</taxon>
        <taxon>Lampyrinae</taxon>
        <taxon>Pyrocoelia</taxon>
    </lineage>
</organism>
<protein>
    <submittedName>
        <fullName evidence="3">Uncharacterized protein</fullName>
    </submittedName>
</protein>
<evidence type="ECO:0000313" key="3">
    <source>
        <dbReference type="EMBL" id="KAK5639077.1"/>
    </source>
</evidence>